<dbReference type="Proteomes" id="UP001234297">
    <property type="component" value="Chromosome 3"/>
</dbReference>
<dbReference type="EMBL" id="CM056811">
    <property type="protein sequence ID" value="KAJ8638763.1"/>
    <property type="molecule type" value="Genomic_DNA"/>
</dbReference>
<name>A0ACC2LZZ0_PERAE</name>
<gene>
    <name evidence="1" type="ORF">MRB53_013030</name>
</gene>
<evidence type="ECO:0000313" key="2">
    <source>
        <dbReference type="Proteomes" id="UP001234297"/>
    </source>
</evidence>
<proteinExistence type="predicted"/>
<reference evidence="1 2" key="1">
    <citation type="journal article" date="2022" name="Hortic Res">
        <title>A haplotype resolved chromosomal level avocado genome allows analysis of novel avocado genes.</title>
        <authorList>
            <person name="Nath O."/>
            <person name="Fletcher S.J."/>
            <person name="Hayward A."/>
            <person name="Shaw L.M."/>
            <person name="Masouleh A.K."/>
            <person name="Furtado A."/>
            <person name="Henry R.J."/>
            <person name="Mitter N."/>
        </authorList>
    </citation>
    <scope>NUCLEOTIDE SEQUENCE [LARGE SCALE GENOMIC DNA]</scope>
    <source>
        <strain evidence="2">cv. Hass</strain>
    </source>
</reference>
<evidence type="ECO:0000313" key="1">
    <source>
        <dbReference type="EMBL" id="KAJ8638763.1"/>
    </source>
</evidence>
<accession>A0ACC2LZZ0</accession>
<comment type="caution">
    <text evidence="1">The sequence shown here is derived from an EMBL/GenBank/DDBJ whole genome shotgun (WGS) entry which is preliminary data.</text>
</comment>
<protein>
    <submittedName>
        <fullName evidence="1">Uncharacterized protein</fullName>
    </submittedName>
</protein>
<organism evidence="1 2">
    <name type="scientific">Persea americana</name>
    <name type="common">Avocado</name>
    <dbReference type="NCBI Taxonomy" id="3435"/>
    <lineage>
        <taxon>Eukaryota</taxon>
        <taxon>Viridiplantae</taxon>
        <taxon>Streptophyta</taxon>
        <taxon>Embryophyta</taxon>
        <taxon>Tracheophyta</taxon>
        <taxon>Spermatophyta</taxon>
        <taxon>Magnoliopsida</taxon>
        <taxon>Magnoliidae</taxon>
        <taxon>Laurales</taxon>
        <taxon>Lauraceae</taxon>
        <taxon>Persea</taxon>
    </lineage>
</organism>
<sequence length="96" mass="11472">MTAVEQMEGKRRWSGFEVGQRRRGRSEERGEMIRLSFLCFFVRRFGRQEQERERFKLLEGFCLPEPFMQLTLAVGSAWHIYGPYSTSHRVVRSVRI</sequence>
<keyword evidence="2" id="KW-1185">Reference proteome</keyword>